<evidence type="ECO:0000313" key="2">
    <source>
        <dbReference type="EMBL" id="BBF91996.1"/>
    </source>
</evidence>
<protein>
    <submittedName>
        <fullName evidence="2">Thiosulfate oxidation carrier protein SoxY</fullName>
    </submittedName>
</protein>
<dbReference type="EMBL" id="AP018907">
    <property type="protein sequence ID" value="BBF91996.1"/>
    <property type="molecule type" value="Genomic_DNA"/>
</dbReference>
<organism evidence="2 3">
    <name type="scientific">Blastochloris tepida</name>
    <dbReference type="NCBI Taxonomy" id="2233851"/>
    <lineage>
        <taxon>Bacteria</taxon>
        <taxon>Pseudomonadati</taxon>
        <taxon>Pseudomonadota</taxon>
        <taxon>Alphaproteobacteria</taxon>
        <taxon>Hyphomicrobiales</taxon>
        <taxon>Blastochloridaceae</taxon>
        <taxon>Blastochloris</taxon>
    </lineage>
</organism>
<dbReference type="Proteomes" id="UP000266934">
    <property type="component" value="Chromosome"/>
</dbReference>
<evidence type="ECO:0000313" key="3">
    <source>
        <dbReference type="Proteomes" id="UP000266934"/>
    </source>
</evidence>
<name>A0A348FXG3_9HYPH</name>
<proteinExistence type="predicted"/>
<dbReference type="InterPro" id="IPR006311">
    <property type="entry name" value="TAT_signal"/>
</dbReference>
<dbReference type="InterPro" id="IPR038162">
    <property type="entry name" value="SoxY_sf"/>
</dbReference>
<dbReference type="InterPro" id="IPR016568">
    <property type="entry name" value="Sulphur_oxidation_SoxY"/>
</dbReference>
<dbReference type="NCBIfam" id="TIGR04488">
    <property type="entry name" value="SoxY_true_GGCGG"/>
    <property type="match status" value="1"/>
</dbReference>
<dbReference type="Pfam" id="PF13501">
    <property type="entry name" value="SoxY"/>
    <property type="match status" value="1"/>
</dbReference>
<accession>A0A348FXG3</accession>
<dbReference type="InterPro" id="IPR032711">
    <property type="entry name" value="SoxY"/>
</dbReference>
<dbReference type="Gene3D" id="2.60.40.2470">
    <property type="entry name" value="SoxY domain"/>
    <property type="match status" value="1"/>
</dbReference>
<dbReference type="PIRSF" id="PIRSF010312">
    <property type="entry name" value="Sulphur_oxidation_SoxY"/>
    <property type="match status" value="1"/>
</dbReference>
<dbReference type="AlphaFoldDB" id="A0A348FXG3"/>
<gene>
    <name evidence="2" type="primary">soxY</name>
    <name evidence="2" type="ORF">BLTE_06810</name>
</gene>
<dbReference type="PROSITE" id="PS51318">
    <property type="entry name" value="TAT"/>
    <property type="match status" value="1"/>
</dbReference>
<keyword evidence="3" id="KW-1185">Reference proteome</keyword>
<sequence length="151" mass="15266">MTMSTTRRGALVLGGAVIGGALLGMPRPAAAKNDAEDLIKAFTGGASVATGKVKLDLPDIAENGNTVPLAFTVDSPMTADAHVVAVLVVAEGNPRGGVATFHFTPDSGVAEASTRIRLAQTQNVVAIAKMNDGSFFSDTRQVKVTIGGCGG</sequence>
<dbReference type="KEGG" id="blag:BLTE_06810"/>
<evidence type="ECO:0000259" key="1">
    <source>
        <dbReference type="Pfam" id="PF13501"/>
    </source>
</evidence>
<reference evidence="2 3" key="1">
    <citation type="submission" date="2018-08" db="EMBL/GenBank/DDBJ databases">
        <title>Complete genome sequencing of Blastochloris tepida GI.</title>
        <authorList>
            <person name="Tsukatani Y."/>
            <person name="Mori H."/>
        </authorList>
    </citation>
    <scope>NUCLEOTIDE SEQUENCE [LARGE SCALE GENOMIC DNA]</scope>
    <source>
        <strain evidence="2 3">GI</strain>
    </source>
</reference>
<feature type="domain" description="Ig-like SoxY" evidence="1">
    <location>
        <begin position="40"/>
        <end position="149"/>
    </location>
</feature>